<proteinExistence type="predicted"/>
<feature type="transmembrane region" description="Helical" evidence="1">
    <location>
        <begin position="7"/>
        <end position="26"/>
    </location>
</feature>
<keyword evidence="1" id="KW-0472">Membrane</keyword>
<name>A0A2X5NQ83_9GAMM</name>
<evidence type="ECO:0000313" key="2">
    <source>
        <dbReference type="EMBL" id="SQK75559.1"/>
    </source>
</evidence>
<protein>
    <submittedName>
        <fullName evidence="2">Inner membrane protein yeiU</fullName>
    </submittedName>
</protein>
<reference evidence="2 3" key="1">
    <citation type="submission" date="2018-06" db="EMBL/GenBank/DDBJ databases">
        <authorList>
            <consortium name="Pathogen Informatics"/>
            <person name="Doyle S."/>
        </authorList>
    </citation>
    <scope>NUCLEOTIDE SEQUENCE [LARGE SCALE GENOMIC DNA]</scope>
    <source>
        <strain evidence="2 3">NCTC11468</strain>
    </source>
</reference>
<accession>A0A2X5NQ83</accession>
<keyword evidence="1" id="KW-0812">Transmembrane</keyword>
<gene>
    <name evidence="2" type="primary">yeiU_1</name>
    <name evidence="2" type="ORF">NCTC11468_02448</name>
</gene>
<dbReference type="AlphaFoldDB" id="A0A2X5NQ83"/>
<dbReference type="KEGG" id="tpty:NCTC11468_02448"/>
<sequence>MRLSRLMIILLLNALGIALFFSWYLPEHHGFWFGLDKAIFFGFNNQMVTHHAFAIFVAITNFRGFDLVSLIAMDCSTIPTGGKLMRRVTIACWLSV</sequence>
<evidence type="ECO:0000256" key="1">
    <source>
        <dbReference type="SAM" id="Phobius"/>
    </source>
</evidence>
<dbReference type="EMBL" id="LS483499">
    <property type="protein sequence ID" value="SQK75559.1"/>
    <property type="molecule type" value="Genomic_DNA"/>
</dbReference>
<keyword evidence="1" id="KW-1133">Transmembrane helix</keyword>
<feature type="transmembrane region" description="Helical" evidence="1">
    <location>
        <begin position="38"/>
        <end position="59"/>
    </location>
</feature>
<dbReference type="Proteomes" id="UP000248758">
    <property type="component" value="Chromosome 1"/>
</dbReference>
<organism evidence="2 3">
    <name type="scientific">Tatumella ptyseos</name>
    <dbReference type="NCBI Taxonomy" id="82987"/>
    <lineage>
        <taxon>Bacteria</taxon>
        <taxon>Pseudomonadati</taxon>
        <taxon>Pseudomonadota</taxon>
        <taxon>Gammaproteobacteria</taxon>
        <taxon>Enterobacterales</taxon>
        <taxon>Erwiniaceae</taxon>
        <taxon>Tatumella</taxon>
    </lineage>
</organism>
<evidence type="ECO:0000313" key="3">
    <source>
        <dbReference type="Proteomes" id="UP000248758"/>
    </source>
</evidence>